<dbReference type="InterPro" id="IPR001173">
    <property type="entry name" value="Glyco_trans_2-like"/>
</dbReference>
<organism evidence="2 3">
    <name type="scientific">candidate division CSSED10-310 bacterium</name>
    <dbReference type="NCBI Taxonomy" id="2855610"/>
    <lineage>
        <taxon>Bacteria</taxon>
        <taxon>Bacteria division CSSED10-310</taxon>
    </lineage>
</organism>
<evidence type="ECO:0000313" key="3">
    <source>
        <dbReference type="Proteomes" id="UP001594351"/>
    </source>
</evidence>
<proteinExistence type="predicted"/>
<dbReference type="EMBL" id="JBHPBY010000065">
    <property type="protein sequence ID" value="MFC1849897.1"/>
    <property type="molecule type" value="Genomic_DNA"/>
</dbReference>
<dbReference type="Gene3D" id="3.90.550.10">
    <property type="entry name" value="Spore Coat Polysaccharide Biosynthesis Protein SpsA, Chain A"/>
    <property type="match status" value="1"/>
</dbReference>
<dbReference type="InterPro" id="IPR050256">
    <property type="entry name" value="Glycosyltransferase_2"/>
</dbReference>
<sequence length="447" mass="51902">MDRSIFRNPKSGSKSALKLGAKEGLITNVWRLRVIYFFKSIIPSHVVNDHQLWLTKPEDIVEFTEKLKDPQYDLSMIEYVCIVETIADIYDLMNFFSTLGKRLPVYARVLFYNFNWLWAPLFRISGLLGFSRNRTFGNFYREGDLDCFLELSGWEITRRIKRFIFPFKIPFLSGFFDQCLVKLPFFRNMAINTFFIARRKGEGKIGDHSATVLIPCKNEESNVEAAVSRTPQFGKSVELLFINDQSTDSTVEKIVQCQRDFPDKNIVLVQGKGLGKAEAIREGMQAATGDVCLILDADLTVIPEDLPQFYEALVSRRADFVHGTRFVYSHEHGAMRFANIIGNIFFSSLFTYILEQRTTDTLCGTKVFWRRDWPLFEEMRNILKHSDLWGDYNLIFGASRYGLKIAQLPVRYFERLEGDTKMNKRLRNGLVMFKVASYALWKVKFFS</sequence>
<keyword evidence="3" id="KW-1185">Reference proteome</keyword>
<dbReference type="SUPFAM" id="SSF53448">
    <property type="entry name" value="Nucleotide-diphospho-sugar transferases"/>
    <property type="match status" value="1"/>
</dbReference>
<gene>
    <name evidence="2" type="ORF">ACFL27_06780</name>
</gene>
<evidence type="ECO:0000313" key="2">
    <source>
        <dbReference type="EMBL" id="MFC1849897.1"/>
    </source>
</evidence>
<comment type="caution">
    <text evidence="2">The sequence shown here is derived from an EMBL/GenBank/DDBJ whole genome shotgun (WGS) entry which is preliminary data.</text>
</comment>
<dbReference type="CDD" id="cd04179">
    <property type="entry name" value="DPM_DPG-synthase_like"/>
    <property type="match status" value="1"/>
</dbReference>
<dbReference type="PANTHER" id="PTHR48090">
    <property type="entry name" value="UNDECAPRENYL-PHOSPHATE 4-DEOXY-4-FORMAMIDO-L-ARABINOSE TRANSFERASE-RELATED"/>
    <property type="match status" value="1"/>
</dbReference>
<feature type="domain" description="Glycosyltransferase 2-like" evidence="1">
    <location>
        <begin position="211"/>
        <end position="351"/>
    </location>
</feature>
<dbReference type="PANTHER" id="PTHR48090:SF7">
    <property type="entry name" value="RFBJ PROTEIN"/>
    <property type="match status" value="1"/>
</dbReference>
<name>A0ABV6YUL3_UNCC1</name>
<dbReference type="Proteomes" id="UP001594351">
    <property type="component" value="Unassembled WGS sequence"/>
</dbReference>
<evidence type="ECO:0000259" key="1">
    <source>
        <dbReference type="Pfam" id="PF00535"/>
    </source>
</evidence>
<dbReference type="InterPro" id="IPR029044">
    <property type="entry name" value="Nucleotide-diphossugar_trans"/>
</dbReference>
<protein>
    <submittedName>
        <fullName evidence="2">Glycosyltransferase family 2 protein</fullName>
    </submittedName>
</protein>
<reference evidence="2 3" key="1">
    <citation type="submission" date="2024-09" db="EMBL/GenBank/DDBJ databases">
        <title>Laminarin stimulates single cell rates of sulfate reduction while oxygen inhibits transcriptomic activity in coastal marine sediment.</title>
        <authorList>
            <person name="Lindsay M."/>
            <person name="Orcutt B."/>
            <person name="Emerson D."/>
            <person name="Stepanauskas R."/>
            <person name="D'Angelo T."/>
        </authorList>
    </citation>
    <scope>NUCLEOTIDE SEQUENCE [LARGE SCALE GENOMIC DNA]</scope>
    <source>
        <strain evidence="2">SAG AM-311-K15</strain>
    </source>
</reference>
<accession>A0ABV6YUL3</accession>
<dbReference type="Pfam" id="PF00535">
    <property type="entry name" value="Glycos_transf_2"/>
    <property type="match status" value="1"/>
</dbReference>